<dbReference type="PROSITE" id="PS51257">
    <property type="entry name" value="PROKAR_LIPOPROTEIN"/>
    <property type="match status" value="1"/>
</dbReference>
<evidence type="ECO:0000313" key="2">
    <source>
        <dbReference type="Proteomes" id="UP001179121"/>
    </source>
</evidence>
<dbReference type="KEGG" id="nti:DNFV4_00790"/>
<dbReference type="Proteomes" id="UP001179121">
    <property type="component" value="Chromosome"/>
</dbReference>
<name>A0AA86MWP1_9BACT</name>
<keyword evidence="2" id="KW-1185">Reference proteome</keyword>
<organism evidence="1 2">
    <name type="scientific">Nitrospira tepida</name>
    <dbReference type="NCBI Taxonomy" id="2973512"/>
    <lineage>
        <taxon>Bacteria</taxon>
        <taxon>Pseudomonadati</taxon>
        <taxon>Nitrospirota</taxon>
        <taxon>Nitrospiria</taxon>
        <taxon>Nitrospirales</taxon>
        <taxon>Nitrospiraceae</taxon>
        <taxon>Nitrospira</taxon>
    </lineage>
</organism>
<accession>A0AA86MWP1</accession>
<gene>
    <name evidence="1" type="ORF">DNFV4_00790</name>
</gene>
<protein>
    <recommendedName>
        <fullName evidence="3">Lipoprotein</fullName>
    </recommendedName>
</protein>
<dbReference type="EMBL" id="OX365700">
    <property type="protein sequence ID" value="CAI4030362.1"/>
    <property type="molecule type" value="Genomic_DNA"/>
</dbReference>
<evidence type="ECO:0000313" key="1">
    <source>
        <dbReference type="EMBL" id="CAI4030362.1"/>
    </source>
</evidence>
<proteinExistence type="predicted"/>
<dbReference type="AlphaFoldDB" id="A0AA86MWP1"/>
<dbReference type="RefSeq" id="WP_289267353.1">
    <property type="nucleotide sequence ID" value="NZ_OX365700.1"/>
</dbReference>
<evidence type="ECO:0008006" key="3">
    <source>
        <dbReference type="Google" id="ProtNLM"/>
    </source>
</evidence>
<reference evidence="1" key="1">
    <citation type="submission" date="2022-10" db="EMBL/GenBank/DDBJ databases">
        <authorList>
            <person name="Koch H."/>
        </authorList>
    </citation>
    <scope>NUCLEOTIDE SEQUENCE</scope>
    <source>
        <strain evidence="1">DNF</strain>
    </source>
</reference>
<sequence length="151" mass="16857">MNRIPFLEILLLAWLSVPGATGCATVEVVPAEQLRGQQLAAASTPVAHIYADNWGIYLFKYIPLVTGNLNRSGGLRPPNLFTNTVRVDQLVECVAEEARRQGGTLLTDLRVRDRSYWLPWTLFFWLNEFEVSANSSIPEEPRGSPGPHLPK</sequence>